<feature type="transmembrane region" description="Helical" evidence="1">
    <location>
        <begin position="21"/>
        <end position="40"/>
    </location>
</feature>
<dbReference type="AlphaFoldDB" id="A0A3B1B818"/>
<dbReference type="EMBL" id="UOFU01000274">
    <property type="protein sequence ID" value="VAX02465.1"/>
    <property type="molecule type" value="Genomic_DNA"/>
</dbReference>
<keyword evidence="1" id="KW-0812">Transmembrane</keyword>
<evidence type="ECO:0000313" key="2">
    <source>
        <dbReference type="EMBL" id="VAX02465.1"/>
    </source>
</evidence>
<organism evidence="2">
    <name type="scientific">hydrothermal vent metagenome</name>
    <dbReference type="NCBI Taxonomy" id="652676"/>
    <lineage>
        <taxon>unclassified sequences</taxon>
        <taxon>metagenomes</taxon>
        <taxon>ecological metagenomes</taxon>
    </lineage>
</organism>
<accession>A0A3B1B818</accession>
<proteinExistence type="predicted"/>
<reference evidence="2" key="1">
    <citation type="submission" date="2018-06" db="EMBL/GenBank/DDBJ databases">
        <authorList>
            <person name="Zhirakovskaya E."/>
        </authorList>
    </citation>
    <scope>NUCLEOTIDE SEQUENCE</scope>
</reference>
<keyword evidence="1" id="KW-1133">Transmembrane helix</keyword>
<name>A0A3B1B818_9ZZZZ</name>
<protein>
    <submittedName>
        <fullName evidence="2">MSHA biogenesis protein MshJ</fullName>
    </submittedName>
</protein>
<keyword evidence="1" id="KW-0472">Membrane</keyword>
<gene>
    <name evidence="2" type="ORF">MNBD_GAMMA20-1550</name>
</gene>
<sequence length="226" mass="26033">MKARIQQLAERFDALSLRERALVLLAVLVVMYMLWDAVLMSPEHVRQKQLVGQMYQLNERMVTVDTQLQTLTVSLGDSEVHRQRQRIVELREALRGLASQQAALTVEFIRPQQMAGVLRDMLGVDGKLTLLKLESLGVQPLFPLPENENEPAAAAEKYAQPGIYKHGMQVIFEGDYFATLQYLQVLESMPWRFYWDELDYRVEDYPRARVSITIHTLSLEEGWIGV</sequence>
<evidence type="ECO:0000256" key="1">
    <source>
        <dbReference type="SAM" id="Phobius"/>
    </source>
</evidence>